<dbReference type="OrthoDB" id="6016419at2"/>
<evidence type="ECO:0000313" key="3">
    <source>
        <dbReference type="Proteomes" id="UP000318815"/>
    </source>
</evidence>
<feature type="signal peptide" evidence="1">
    <location>
        <begin position="1"/>
        <end position="23"/>
    </location>
</feature>
<dbReference type="AlphaFoldDB" id="A0A5C6LJX4"/>
<dbReference type="EMBL" id="VOHS01000075">
    <property type="protein sequence ID" value="TWV91267.1"/>
    <property type="molecule type" value="Genomic_DNA"/>
</dbReference>
<organism evidence="2 3">
    <name type="scientific">Chitinophaga pinensis</name>
    <dbReference type="NCBI Taxonomy" id="79329"/>
    <lineage>
        <taxon>Bacteria</taxon>
        <taxon>Pseudomonadati</taxon>
        <taxon>Bacteroidota</taxon>
        <taxon>Chitinophagia</taxon>
        <taxon>Chitinophagales</taxon>
        <taxon>Chitinophagaceae</taxon>
        <taxon>Chitinophaga</taxon>
    </lineage>
</organism>
<dbReference type="Proteomes" id="UP000318815">
    <property type="component" value="Unassembled WGS sequence"/>
</dbReference>
<protein>
    <submittedName>
        <fullName evidence="2">DUF3526 domain-containing protein</fullName>
    </submittedName>
</protein>
<evidence type="ECO:0000256" key="1">
    <source>
        <dbReference type="SAM" id="SignalP"/>
    </source>
</evidence>
<reference evidence="2 3" key="1">
    <citation type="submission" date="2019-08" db="EMBL/GenBank/DDBJ databases">
        <title>Whole genome sequencing of chitin degrading bacteria Chitinophaga pinensis YS16.</title>
        <authorList>
            <person name="Singh R.P."/>
            <person name="Manchanda G."/>
            <person name="Maurya I.K."/>
            <person name="Joshi N.K."/>
            <person name="Srivastava A.K."/>
        </authorList>
    </citation>
    <scope>NUCLEOTIDE SEQUENCE [LARGE SCALE GENOMIC DNA]</scope>
    <source>
        <strain evidence="2 3">YS-16</strain>
    </source>
</reference>
<gene>
    <name evidence="2" type="ORF">FEF09_28895</name>
</gene>
<keyword evidence="1" id="KW-0732">Signal</keyword>
<keyword evidence="3" id="KW-1185">Reference proteome</keyword>
<proteinExistence type="predicted"/>
<dbReference type="RefSeq" id="WP_146308301.1">
    <property type="nucleotide sequence ID" value="NZ_VOHS01000075.1"/>
</dbReference>
<dbReference type="Pfam" id="PF12040">
    <property type="entry name" value="DUF3526"/>
    <property type="match status" value="1"/>
</dbReference>
<evidence type="ECO:0000313" key="2">
    <source>
        <dbReference type="EMBL" id="TWV91267.1"/>
    </source>
</evidence>
<accession>A0A5C6LJX4</accession>
<dbReference type="InterPro" id="IPR021913">
    <property type="entry name" value="DUF3526"/>
</dbReference>
<sequence length="200" mass="23771">MLCTWMFLLIVLPALFNFSFSRADTDENTATYASRQRETEWETWDLPQKQVLDSFYTLYPIYRNSHAYDTSAPSTRRMMAYYELVSQRMQRFAAQTAASRAQDIQLIRQSYRYNPAIYTQSLLNSVAHTDIADYAYFQQQTALFRKHWKSFLYSYHFNDKKFGADDYRSLPVYHPSYDPDSRQQQIKGICYLLLLATGYY</sequence>
<feature type="chain" id="PRO_5022782759" evidence="1">
    <location>
        <begin position="24"/>
        <end position="200"/>
    </location>
</feature>
<comment type="caution">
    <text evidence="2">The sequence shown here is derived from an EMBL/GenBank/DDBJ whole genome shotgun (WGS) entry which is preliminary data.</text>
</comment>
<name>A0A5C6LJX4_9BACT</name>